<protein>
    <recommendedName>
        <fullName evidence="5">RxLR effector protein</fullName>
    </recommendedName>
</protein>
<evidence type="ECO:0000256" key="2">
    <source>
        <dbReference type="ARBA" id="ARBA00010400"/>
    </source>
</evidence>
<organism evidence="6 7">
    <name type="scientific">Phytophthora palmivora</name>
    <dbReference type="NCBI Taxonomy" id="4796"/>
    <lineage>
        <taxon>Eukaryota</taxon>
        <taxon>Sar</taxon>
        <taxon>Stramenopiles</taxon>
        <taxon>Oomycota</taxon>
        <taxon>Peronosporomycetes</taxon>
        <taxon>Peronosporales</taxon>
        <taxon>Peronosporaceae</taxon>
        <taxon>Phytophthora</taxon>
    </lineage>
</organism>
<evidence type="ECO:0000313" key="7">
    <source>
        <dbReference type="Proteomes" id="UP000237271"/>
    </source>
</evidence>
<feature type="signal peptide" evidence="5">
    <location>
        <begin position="1"/>
        <end position="22"/>
    </location>
</feature>
<evidence type="ECO:0000256" key="5">
    <source>
        <dbReference type="RuleBase" id="RU367124"/>
    </source>
</evidence>
<comment type="subcellular location">
    <subcellularLocation>
        <location evidence="1 5">Secreted</location>
    </subcellularLocation>
</comment>
<evidence type="ECO:0000313" key="6">
    <source>
        <dbReference type="EMBL" id="POM73989.1"/>
    </source>
</evidence>
<proteinExistence type="inferred from homology"/>
<reference evidence="6 7" key="1">
    <citation type="journal article" date="2017" name="Genome Biol. Evol.">
        <title>Phytophthora megakarya and P. palmivora, closely related causal agents of cacao black pod rot, underwent increases in genome sizes and gene numbers by different mechanisms.</title>
        <authorList>
            <person name="Ali S.S."/>
            <person name="Shao J."/>
            <person name="Lary D.J."/>
            <person name="Kronmiller B."/>
            <person name="Shen D."/>
            <person name="Strem M.D."/>
            <person name="Amoako-Attah I."/>
            <person name="Akrofi A.Y."/>
            <person name="Begoude B.A."/>
            <person name="Ten Hoopen G.M."/>
            <person name="Coulibaly K."/>
            <person name="Kebe B.I."/>
            <person name="Melnick R.L."/>
            <person name="Guiltinan M.J."/>
            <person name="Tyler B.M."/>
            <person name="Meinhardt L.W."/>
            <person name="Bailey B.A."/>
        </authorList>
    </citation>
    <scope>NUCLEOTIDE SEQUENCE [LARGE SCALE GENOMIC DNA]</scope>
    <source>
        <strain evidence="7">sbr112.9</strain>
    </source>
</reference>
<comment type="domain">
    <text evidence="5">The RxLR-dEER motif acts to carry the protein into the host cell cytoplasm through binding to cell surface phosphatidylinositol-3-phosphate.</text>
</comment>
<dbReference type="InterPro" id="IPR031825">
    <property type="entry name" value="RXLR"/>
</dbReference>
<comment type="function">
    <text evidence="5">Effector that suppresses plant defense responses during pathogen infection.</text>
</comment>
<evidence type="ECO:0000256" key="4">
    <source>
        <dbReference type="ARBA" id="ARBA00022729"/>
    </source>
</evidence>
<keyword evidence="3 5" id="KW-0964">Secreted</keyword>
<comment type="similarity">
    <text evidence="2 5">Belongs to the RxLR effector family.</text>
</comment>
<dbReference type="Proteomes" id="UP000237271">
    <property type="component" value="Unassembled WGS sequence"/>
</dbReference>
<accession>A0A2P4Y8I1</accession>
<keyword evidence="7" id="KW-1185">Reference proteome</keyword>
<keyword evidence="4 5" id="KW-0732">Signal</keyword>
<evidence type="ECO:0000256" key="1">
    <source>
        <dbReference type="ARBA" id="ARBA00004613"/>
    </source>
</evidence>
<dbReference type="EMBL" id="NCKW01004955">
    <property type="protein sequence ID" value="POM73989.1"/>
    <property type="molecule type" value="Genomic_DNA"/>
</dbReference>
<name>A0A2P4Y8I1_9STRA</name>
<dbReference type="Pfam" id="PF16810">
    <property type="entry name" value="RXLR"/>
    <property type="match status" value="1"/>
</dbReference>
<comment type="caution">
    <text evidence="6">The sequence shown here is derived from an EMBL/GenBank/DDBJ whole genome shotgun (WGS) entry which is preliminary data.</text>
</comment>
<feature type="chain" id="PRO_5044955607" description="RxLR effector protein" evidence="5">
    <location>
        <begin position="23"/>
        <end position="138"/>
    </location>
</feature>
<evidence type="ECO:0000256" key="3">
    <source>
        <dbReference type="ARBA" id="ARBA00022525"/>
    </source>
</evidence>
<gene>
    <name evidence="6" type="ORF">PHPALM_9109</name>
</gene>
<dbReference type="AlphaFoldDB" id="A0A2P4Y8I1"/>
<sequence>MRLSQVLVIGAASFLFAGEAIAVTMDSNQAKISTVARGSPSQRLLRKYEEPDSDDLDDLDDLDYLNSEERGIESKLQALATQWGHSVDDISNGVVKLTEQQHEAWKAIVNKGIDARKKLKRDTANAAWRRDHGLERRV</sequence>